<evidence type="ECO:0000313" key="1">
    <source>
        <dbReference type="EMBL" id="SEG21138.1"/>
    </source>
</evidence>
<organism evidence="1 2">
    <name type="scientific">Halpernia humi</name>
    <dbReference type="NCBI Taxonomy" id="493375"/>
    <lineage>
        <taxon>Bacteria</taxon>
        <taxon>Pseudomonadati</taxon>
        <taxon>Bacteroidota</taxon>
        <taxon>Flavobacteriia</taxon>
        <taxon>Flavobacteriales</taxon>
        <taxon>Weeksellaceae</taxon>
        <taxon>Chryseobacterium group</taxon>
        <taxon>Halpernia</taxon>
    </lineage>
</organism>
<sequence length="192" mass="22290">MGKIALRDDFSQRTVRLRRRSEKEVFNFLFRTTAKPNRTLCVISKTLAQNKFDSLTSKTKNLEWMRILENTKNKSEQIKLIIKKIKTDSIVPQNLTGINLKIRDGEFNPDKCKILNFLENNEHMILLDLNLNPNFSIILNVLNSETIKKIKILNRESAMKLYGNRGNCGAVIMHSDKRKLSSEIGELQERLE</sequence>
<gene>
    <name evidence="1" type="ORF">SAMN05421847_1751</name>
</gene>
<dbReference type="EMBL" id="FNUS01000003">
    <property type="protein sequence ID" value="SEG21138.1"/>
    <property type="molecule type" value="Genomic_DNA"/>
</dbReference>
<proteinExistence type="predicted"/>
<name>A0A1H5YAX1_9FLAO</name>
<evidence type="ECO:0000313" key="2">
    <source>
        <dbReference type="Proteomes" id="UP000236738"/>
    </source>
</evidence>
<protein>
    <submittedName>
        <fullName evidence="1">Uncharacterized protein</fullName>
    </submittedName>
</protein>
<keyword evidence="2" id="KW-1185">Reference proteome</keyword>
<dbReference type="Proteomes" id="UP000236738">
    <property type="component" value="Unassembled WGS sequence"/>
</dbReference>
<dbReference type="AlphaFoldDB" id="A0A1H5YAX1"/>
<accession>A0A1H5YAX1</accession>
<dbReference type="OrthoDB" id="1367110at2"/>
<reference evidence="2" key="1">
    <citation type="submission" date="2016-10" db="EMBL/GenBank/DDBJ databases">
        <authorList>
            <person name="Varghese N."/>
            <person name="Submissions S."/>
        </authorList>
    </citation>
    <scope>NUCLEOTIDE SEQUENCE [LARGE SCALE GENOMIC DNA]</scope>
    <source>
        <strain evidence="2">DSM 21580</strain>
    </source>
</reference>
<dbReference type="RefSeq" id="WP_103913704.1">
    <property type="nucleotide sequence ID" value="NZ_FNUS01000003.1"/>
</dbReference>